<dbReference type="PRINTS" id="PR00723">
    <property type="entry name" value="SUBTILISIN"/>
</dbReference>
<evidence type="ECO:0000256" key="3">
    <source>
        <dbReference type="ARBA" id="ARBA00022801"/>
    </source>
</evidence>
<dbReference type="GO" id="GO:0005975">
    <property type="term" value="P:carbohydrate metabolic process"/>
    <property type="evidence" value="ECO:0007669"/>
    <property type="project" value="InterPro"/>
</dbReference>
<dbReference type="InterPro" id="IPR000209">
    <property type="entry name" value="Peptidase_S8/S53_dom"/>
</dbReference>
<dbReference type="Pfam" id="PF00082">
    <property type="entry name" value="Peptidase_S8"/>
    <property type="match status" value="1"/>
</dbReference>
<name>A0A9D7T033_9BACT</name>
<dbReference type="Gene3D" id="2.60.40.10">
    <property type="entry name" value="Immunoglobulins"/>
    <property type="match status" value="1"/>
</dbReference>
<accession>A0A9D7T033</accession>
<gene>
    <name evidence="9" type="ORF">IPP15_20810</name>
</gene>
<dbReference type="GO" id="GO:0004553">
    <property type="term" value="F:hydrolase activity, hydrolyzing O-glycosyl compounds"/>
    <property type="evidence" value="ECO:0007669"/>
    <property type="project" value="InterPro"/>
</dbReference>
<keyword evidence="3 6" id="KW-0378">Hydrolase</keyword>
<dbReference type="InterPro" id="IPR036852">
    <property type="entry name" value="Peptidase_S8/S53_dom_sf"/>
</dbReference>
<evidence type="ECO:0000256" key="2">
    <source>
        <dbReference type="ARBA" id="ARBA00022670"/>
    </source>
</evidence>
<comment type="caution">
    <text evidence="9">The sequence shown here is derived from an EMBL/GenBank/DDBJ whole genome shotgun (WGS) entry which is preliminary data.</text>
</comment>
<dbReference type="AlphaFoldDB" id="A0A9D7T033"/>
<feature type="active site" description="Charge relay system" evidence="5 6">
    <location>
        <position position="99"/>
    </location>
</feature>
<reference evidence="9 10" key="1">
    <citation type="submission" date="2020-10" db="EMBL/GenBank/DDBJ databases">
        <title>Connecting structure to function with the recovery of over 1000 high-quality activated sludge metagenome-assembled genomes encoding full-length rRNA genes using long-read sequencing.</title>
        <authorList>
            <person name="Singleton C.M."/>
            <person name="Petriglieri F."/>
            <person name="Kristensen J.M."/>
            <person name="Kirkegaard R.H."/>
            <person name="Michaelsen T.Y."/>
            <person name="Andersen M.H."/>
            <person name="Karst S.M."/>
            <person name="Dueholm M.S."/>
            <person name="Nielsen P.H."/>
            <person name="Albertsen M."/>
        </authorList>
    </citation>
    <scope>NUCLEOTIDE SEQUENCE [LARGE SCALE GENOMIC DNA]</scope>
    <source>
        <strain evidence="9">Ribe_18-Q3-R11-54_MAXAC.273</strain>
    </source>
</reference>
<evidence type="ECO:0000256" key="1">
    <source>
        <dbReference type="ARBA" id="ARBA00011073"/>
    </source>
</evidence>
<dbReference type="Gene3D" id="3.40.50.200">
    <property type="entry name" value="Peptidase S8/S53 domain"/>
    <property type="match status" value="1"/>
</dbReference>
<dbReference type="PANTHER" id="PTHR43806">
    <property type="entry name" value="PEPTIDASE S8"/>
    <property type="match status" value="1"/>
</dbReference>
<dbReference type="EMBL" id="JADKGY010000031">
    <property type="protein sequence ID" value="MBK9984770.1"/>
    <property type="molecule type" value="Genomic_DNA"/>
</dbReference>
<dbReference type="Pfam" id="PF02922">
    <property type="entry name" value="CBM_48"/>
    <property type="match status" value="1"/>
</dbReference>
<dbReference type="PROSITE" id="PS51892">
    <property type="entry name" value="SUBTILASE"/>
    <property type="match status" value="1"/>
</dbReference>
<proteinExistence type="inferred from homology"/>
<dbReference type="InterPro" id="IPR023827">
    <property type="entry name" value="Peptidase_S8_Asp-AS"/>
</dbReference>
<dbReference type="SUPFAM" id="SSF52743">
    <property type="entry name" value="Subtilisin-like"/>
    <property type="match status" value="1"/>
</dbReference>
<dbReference type="SUPFAM" id="SSF81296">
    <property type="entry name" value="E set domains"/>
    <property type="match status" value="1"/>
</dbReference>
<evidence type="ECO:0000313" key="9">
    <source>
        <dbReference type="EMBL" id="MBK9984770.1"/>
    </source>
</evidence>
<evidence type="ECO:0000259" key="7">
    <source>
        <dbReference type="Pfam" id="PF00082"/>
    </source>
</evidence>
<dbReference type="GO" id="GO:0006508">
    <property type="term" value="P:proteolysis"/>
    <property type="evidence" value="ECO:0007669"/>
    <property type="project" value="UniProtKB-KW"/>
</dbReference>
<organism evidence="9 10">
    <name type="scientific">Candidatus Opimibacter skivensis</name>
    <dbReference type="NCBI Taxonomy" id="2982028"/>
    <lineage>
        <taxon>Bacteria</taxon>
        <taxon>Pseudomonadati</taxon>
        <taxon>Bacteroidota</taxon>
        <taxon>Saprospiria</taxon>
        <taxon>Saprospirales</taxon>
        <taxon>Saprospiraceae</taxon>
        <taxon>Candidatus Opimibacter</taxon>
    </lineage>
</organism>
<keyword evidence="2 6" id="KW-0645">Protease</keyword>
<dbReference type="Proteomes" id="UP000808337">
    <property type="component" value="Unassembled WGS sequence"/>
</dbReference>
<evidence type="ECO:0000259" key="8">
    <source>
        <dbReference type="Pfam" id="PF02922"/>
    </source>
</evidence>
<evidence type="ECO:0000256" key="4">
    <source>
        <dbReference type="ARBA" id="ARBA00022825"/>
    </source>
</evidence>
<feature type="domain" description="Peptidase S8/S53" evidence="7">
    <location>
        <begin position="90"/>
        <end position="423"/>
    </location>
</feature>
<evidence type="ECO:0000313" key="10">
    <source>
        <dbReference type="Proteomes" id="UP000808337"/>
    </source>
</evidence>
<dbReference type="PROSITE" id="PS00136">
    <property type="entry name" value="SUBTILASE_ASP"/>
    <property type="match status" value="1"/>
</dbReference>
<evidence type="ECO:0000256" key="6">
    <source>
        <dbReference type="PROSITE-ProRule" id="PRU01240"/>
    </source>
</evidence>
<feature type="domain" description="Glycoside hydrolase family 13 N-terminal" evidence="8">
    <location>
        <begin position="450"/>
        <end position="521"/>
    </location>
</feature>
<dbReference type="InterPro" id="IPR014756">
    <property type="entry name" value="Ig_E-set"/>
</dbReference>
<dbReference type="CDD" id="cd02859">
    <property type="entry name" value="E_set_AMPKbeta_like_N"/>
    <property type="match status" value="1"/>
</dbReference>
<protein>
    <submittedName>
        <fullName evidence="9">S8 family serine peptidase</fullName>
    </submittedName>
</protein>
<dbReference type="PANTHER" id="PTHR43806:SF11">
    <property type="entry name" value="CEREVISIN-RELATED"/>
    <property type="match status" value="1"/>
</dbReference>
<evidence type="ECO:0000256" key="5">
    <source>
        <dbReference type="PIRSR" id="PIRSR615500-1"/>
    </source>
</evidence>
<feature type="active site" description="Charge relay system" evidence="5 6">
    <location>
        <position position="376"/>
    </location>
</feature>
<keyword evidence="4 6" id="KW-0720">Serine protease</keyword>
<feature type="active site" description="Charge relay system" evidence="5 6">
    <location>
        <position position="139"/>
    </location>
</feature>
<dbReference type="InterPro" id="IPR015500">
    <property type="entry name" value="Peptidase_S8_subtilisin-rel"/>
</dbReference>
<comment type="similarity">
    <text evidence="1 6">Belongs to the peptidase S8 family.</text>
</comment>
<dbReference type="GO" id="GO:0004252">
    <property type="term" value="F:serine-type endopeptidase activity"/>
    <property type="evidence" value="ECO:0007669"/>
    <property type="project" value="UniProtKB-UniRule"/>
</dbReference>
<sequence>MLHRCPICGHKHETLVNTFDQEMDEPLTRFLAEEVPGWKGSDGACTRCIDQAGIAIEQEILSRTGKYEVAAGFQILPIGDRLTADPDLTGKGVTICLIDSGFDMHPDLIYPENRILKVLDMSTANPSQTSMQPNGQRWHGTMTSVVCAGDGHLSKGKYKSLAPDAKLVLLRVMNDNGVITSDSIIRAINWAIHHQKNLNIRIINLSVYGDEGIQSDRSPINSAVHRAFQAGIVVVAAAGNDPYAQLNAPANSIDVISVGGLNDENSINPLMNTIYHSSYGSVGDMTRKPDLIAPAVWIPAPILPGTSDHREAEILFKLANSTDAALPAILVNEISHTSMPVDLLKQSVSEVREFVNKRIEEQKLISGHYKHVDGTSFAAPIICSVIAQMIEANPAMDPVTIREILMVTARFLPAVDREKQGWGVVQPKYATQMAAGKTLSPPAGVTPVIDYKNMKVSFFFYQQEATSVGITGDFLQWNTEPVPLTKTAKSKNEWSISVPFQRKGVFKYKFIIDQDKWIADPRNPYRDLDGYNGFNSKLIIQ</sequence>
<dbReference type="InterPro" id="IPR050131">
    <property type="entry name" value="Peptidase_S8_subtilisin-like"/>
</dbReference>
<dbReference type="InterPro" id="IPR013783">
    <property type="entry name" value="Ig-like_fold"/>
</dbReference>
<dbReference type="InterPro" id="IPR004193">
    <property type="entry name" value="Glyco_hydro_13_N"/>
</dbReference>